<name>A0A369K7M0_HYPMA</name>
<organism evidence="1 2">
    <name type="scientific">Hypsizygus marmoreus</name>
    <name type="common">White beech mushroom</name>
    <name type="synonym">Agaricus marmoreus</name>
    <dbReference type="NCBI Taxonomy" id="39966"/>
    <lineage>
        <taxon>Eukaryota</taxon>
        <taxon>Fungi</taxon>
        <taxon>Dikarya</taxon>
        <taxon>Basidiomycota</taxon>
        <taxon>Agaricomycotina</taxon>
        <taxon>Agaricomycetes</taxon>
        <taxon>Agaricomycetidae</taxon>
        <taxon>Agaricales</taxon>
        <taxon>Tricholomatineae</taxon>
        <taxon>Lyophyllaceae</taxon>
        <taxon>Hypsizygus</taxon>
    </lineage>
</organism>
<evidence type="ECO:0008006" key="3">
    <source>
        <dbReference type="Google" id="ProtNLM"/>
    </source>
</evidence>
<sequence>MHLQSLGNTQVSREDKQRYSKTMSFHDLPATTDDLLLSGLETRDLVRYARVSPTTYSKVQSYYLRAFSIEKHLSPYFTSQEVHRFRMLQGSTGMLITGLSAIRFFQRQGLSPDIELELYVEHHFTLDIGRWFISVGYEYVSLRLLPIDFKRAYFEASTYIRPSNAFPRRAHPRFVFRHRHRDTVIIMATVLGSAMEPILNYPATCVMNIITFDAAVAFFPNATFVHNISLIMDYGGPNQQHTIDRYKSLGWTMTRTSNIQEFLVPFRWVGDNVCWTIPLSKTGLSGYDVKGNSWLQVFSLYRNSIMYSLVVSYRLRFTYTQARLTLLDVANKVLENQDSFSDKDVEFIQTIVKYYGRM</sequence>
<gene>
    <name evidence="1" type="ORF">Hypma_015879</name>
</gene>
<dbReference type="EMBL" id="LUEZ02000010">
    <property type="protein sequence ID" value="RDB28847.1"/>
    <property type="molecule type" value="Genomic_DNA"/>
</dbReference>
<accession>A0A369K7M0</accession>
<evidence type="ECO:0000313" key="1">
    <source>
        <dbReference type="EMBL" id="RDB28847.1"/>
    </source>
</evidence>
<dbReference type="Proteomes" id="UP000076154">
    <property type="component" value="Unassembled WGS sequence"/>
</dbReference>
<dbReference type="OrthoDB" id="3041043at2759"/>
<proteinExistence type="predicted"/>
<dbReference type="AlphaFoldDB" id="A0A369K7M0"/>
<keyword evidence="2" id="KW-1185">Reference proteome</keyword>
<evidence type="ECO:0000313" key="2">
    <source>
        <dbReference type="Proteomes" id="UP000076154"/>
    </source>
</evidence>
<reference evidence="1" key="1">
    <citation type="submission" date="2018-04" db="EMBL/GenBank/DDBJ databases">
        <title>Whole genome sequencing of Hypsizygus marmoreus.</title>
        <authorList>
            <person name="Choi I.-G."/>
            <person name="Min B."/>
            <person name="Kim J.-G."/>
            <person name="Kim S."/>
            <person name="Oh Y.-L."/>
            <person name="Kong W.-S."/>
            <person name="Park H."/>
            <person name="Jeong J."/>
            <person name="Song E.-S."/>
        </authorList>
    </citation>
    <scope>NUCLEOTIDE SEQUENCE [LARGE SCALE GENOMIC DNA]</scope>
    <source>
        <strain evidence="1">51987-8</strain>
    </source>
</reference>
<comment type="caution">
    <text evidence="1">The sequence shown here is derived from an EMBL/GenBank/DDBJ whole genome shotgun (WGS) entry which is preliminary data.</text>
</comment>
<protein>
    <recommendedName>
        <fullName evidence="3">F-box domain-containing protein</fullName>
    </recommendedName>
</protein>
<dbReference type="InParanoid" id="A0A369K7M0"/>